<dbReference type="EC" id="1.3.1.70" evidence="3"/>
<evidence type="ECO:0000256" key="5">
    <source>
        <dbReference type="ARBA" id="ARBA00022692"/>
    </source>
</evidence>
<evidence type="ECO:0000313" key="22">
    <source>
        <dbReference type="EMBL" id="CEH17785.1"/>
    </source>
</evidence>
<evidence type="ECO:0000256" key="17">
    <source>
        <dbReference type="ARBA" id="ARBA00074394"/>
    </source>
</evidence>
<feature type="transmembrane region" description="Helical" evidence="21">
    <location>
        <begin position="312"/>
        <end position="330"/>
    </location>
</feature>
<feature type="compositionally biased region" description="Polar residues" evidence="20">
    <location>
        <begin position="1"/>
        <end position="10"/>
    </location>
</feature>
<reference evidence="22 23" key="1">
    <citation type="submission" date="2014-09" db="EMBL/GenBank/DDBJ databases">
        <authorList>
            <person name="Magalhaes I.L.F."/>
            <person name="Oliveira U."/>
            <person name="Santos F.R."/>
            <person name="Vidigal T.H.D.A."/>
            <person name="Brescovit A.D."/>
            <person name="Santos A.J."/>
        </authorList>
    </citation>
    <scope>NUCLEOTIDE SEQUENCE [LARGE SCALE GENOMIC DNA]</scope>
</reference>
<feature type="region of interest" description="Disordered" evidence="20">
    <location>
        <begin position="1"/>
        <end position="40"/>
    </location>
</feature>
<comment type="pathway">
    <text evidence="16">Steroid biosynthesis; zymosterol biosynthesis; zymosterol from lanosterol: step 2/6.</text>
</comment>
<dbReference type="GO" id="GO:0050613">
    <property type="term" value="F:Delta14-sterol reductase activity"/>
    <property type="evidence" value="ECO:0007669"/>
    <property type="project" value="UniProtKB-EC"/>
</dbReference>
<name>A0A0P1BM27_9BASI</name>
<dbReference type="PROSITE" id="PS01018">
    <property type="entry name" value="STEROL_REDUCT_2"/>
    <property type="match status" value="1"/>
</dbReference>
<evidence type="ECO:0000256" key="14">
    <source>
        <dbReference type="ARBA" id="ARBA00023221"/>
    </source>
</evidence>
<evidence type="ECO:0000256" key="1">
    <source>
        <dbReference type="ARBA" id="ARBA00004141"/>
    </source>
</evidence>
<dbReference type="Gene3D" id="1.20.120.1630">
    <property type="match status" value="1"/>
</dbReference>
<feature type="transmembrane region" description="Helical" evidence="21">
    <location>
        <begin position="276"/>
        <end position="292"/>
    </location>
</feature>
<keyword evidence="12 21" id="KW-0472">Membrane</keyword>
<evidence type="ECO:0000256" key="12">
    <source>
        <dbReference type="ARBA" id="ARBA00023136"/>
    </source>
</evidence>
<dbReference type="STRING" id="401625.A0A0P1BM27"/>
<dbReference type="PANTHER" id="PTHR21257">
    <property type="entry name" value="DELTA(14)-STEROL REDUCTASE"/>
    <property type="match status" value="1"/>
</dbReference>
<feature type="transmembrane region" description="Helical" evidence="21">
    <location>
        <begin position="342"/>
        <end position="361"/>
    </location>
</feature>
<keyword evidence="10" id="KW-0756">Sterol biosynthesis</keyword>
<dbReference type="AlphaFoldDB" id="A0A0P1BM27"/>
<keyword evidence="11" id="KW-0443">Lipid metabolism</keyword>
<evidence type="ECO:0000256" key="10">
    <source>
        <dbReference type="ARBA" id="ARBA00023011"/>
    </source>
</evidence>
<evidence type="ECO:0000256" key="18">
    <source>
        <dbReference type="ARBA" id="ARBA00077841"/>
    </source>
</evidence>
<evidence type="ECO:0000256" key="13">
    <source>
        <dbReference type="ARBA" id="ARBA00023166"/>
    </source>
</evidence>
<evidence type="ECO:0000313" key="23">
    <source>
        <dbReference type="Proteomes" id="UP000054845"/>
    </source>
</evidence>
<keyword evidence="14" id="KW-0753">Steroid metabolism</keyword>
<keyword evidence="4" id="KW-0444">Lipid biosynthesis</keyword>
<sequence length="472" mass="52962">MVQTRGQSRTPSKKGGKVALNGSPALDPDTPSPAPRTSSRAALQKHGQDVLAPKSHEYEFGGPIGALGVTLAVPFFSYAMFFFCNENVGCSVTPKHLDLIWKQFGVGLKESFLDVQGWAIYFAWYAFVVLCWAVLPGKWEIGTELRTGERLSYKINAFATLVASFVGAVAIISYKGPQGFTFLYDHWPALVSASIANSIGQAVYVYAASYRTGRLLAKGGNTGNFLYDWFIGRELNPRIGIFDIKTFNELRPGLILWALLDISCACKQWVKLGGRITDSMVLVVAFHGWYVIDALFNETAILTQMDITTDGFGFMLSVGDLTWVPFIYSLQARYLAFVPVDLGYAATAGILFVNGLGYWIFRDSNGEKNDFRNGTNPKNLKYMETKTGRKLLTSGWWGRSRHPNYMGDLIMSLAWSLPTAFNTPIPYMYPVYFLVLLVHRQRRDDAACKEKYGADWDKYCKIVPWRIFPYIY</sequence>
<dbReference type="PROSITE" id="PS01017">
    <property type="entry name" value="STEROL_REDUCT_1"/>
    <property type="match status" value="1"/>
</dbReference>
<keyword evidence="8 21" id="KW-1133">Transmembrane helix</keyword>
<accession>A0A0P1BM27</accession>
<evidence type="ECO:0000256" key="9">
    <source>
        <dbReference type="ARBA" id="ARBA00023002"/>
    </source>
</evidence>
<comment type="similarity">
    <text evidence="2">Belongs to the ERG4/ERG24 family.</text>
</comment>
<evidence type="ECO:0000256" key="16">
    <source>
        <dbReference type="ARBA" id="ARBA00060638"/>
    </source>
</evidence>
<dbReference type="FunFam" id="1.20.120.1630:FF:000009">
    <property type="entry name" value="C-14 sterol reductase"/>
    <property type="match status" value="1"/>
</dbReference>
<keyword evidence="6" id="KW-0521">NADP</keyword>
<dbReference type="GO" id="GO:0006696">
    <property type="term" value="P:ergosterol biosynthetic process"/>
    <property type="evidence" value="ECO:0007669"/>
    <property type="project" value="TreeGrafter"/>
</dbReference>
<evidence type="ECO:0000256" key="4">
    <source>
        <dbReference type="ARBA" id="ARBA00022516"/>
    </source>
</evidence>
<dbReference type="InterPro" id="IPR001171">
    <property type="entry name" value="ERG24_DHCR-like"/>
</dbReference>
<dbReference type="Pfam" id="PF01222">
    <property type="entry name" value="ERG4_ERG24"/>
    <property type="match status" value="1"/>
</dbReference>
<feature type="transmembrane region" description="Helical" evidence="21">
    <location>
        <begin position="413"/>
        <end position="435"/>
    </location>
</feature>
<feature type="transmembrane region" description="Helical" evidence="21">
    <location>
        <begin position="118"/>
        <end position="135"/>
    </location>
</feature>
<evidence type="ECO:0000256" key="15">
    <source>
        <dbReference type="ARBA" id="ARBA00052254"/>
    </source>
</evidence>
<organism evidence="22 23">
    <name type="scientific">Ceraceosorus bombacis</name>
    <dbReference type="NCBI Taxonomy" id="401625"/>
    <lineage>
        <taxon>Eukaryota</taxon>
        <taxon>Fungi</taxon>
        <taxon>Dikarya</taxon>
        <taxon>Basidiomycota</taxon>
        <taxon>Ustilaginomycotina</taxon>
        <taxon>Exobasidiomycetes</taxon>
        <taxon>Ceraceosorales</taxon>
        <taxon>Ceraceosoraceae</taxon>
        <taxon>Ceraceosorus</taxon>
    </lineage>
</organism>
<evidence type="ECO:0000256" key="2">
    <source>
        <dbReference type="ARBA" id="ARBA00005402"/>
    </source>
</evidence>
<dbReference type="InterPro" id="IPR018083">
    <property type="entry name" value="Sterol_reductase_CS"/>
</dbReference>
<comment type="catalytic activity">
    <reaction evidence="15">
        <text>4,4-dimethyl-5alpha-cholesta-8,24-dien-3beta-ol + NADP(+) = 4,4-dimethyl-5alpha-cholesta-8,14,24-trien-3beta-ol + NADPH + H(+)</text>
        <dbReference type="Rhea" id="RHEA:18561"/>
        <dbReference type="ChEBI" id="CHEBI:15378"/>
        <dbReference type="ChEBI" id="CHEBI:17813"/>
        <dbReference type="ChEBI" id="CHEBI:18364"/>
        <dbReference type="ChEBI" id="CHEBI:57783"/>
        <dbReference type="ChEBI" id="CHEBI:58349"/>
        <dbReference type="EC" id="1.3.1.70"/>
    </reaction>
    <physiologicalReaction direction="right-to-left" evidence="15">
        <dbReference type="Rhea" id="RHEA:18563"/>
    </physiologicalReaction>
</comment>
<evidence type="ECO:0000256" key="3">
    <source>
        <dbReference type="ARBA" id="ARBA00012413"/>
    </source>
</evidence>
<dbReference type="Proteomes" id="UP000054845">
    <property type="component" value="Unassembled WGS sequence"/>
</dbReference>
<evidence type="ECO:0000256" key="11">
    <source>
        <dbReference type="ARBA" id="ARBA00023098"/>
    </source>
</evidence>
<dbReference type="OrthoDB" id="10262235at2759"/>
<comment type="subcellular location">
    <subcellularLocation>
        <location evidence="1">Membrane</location>
        <topology evidence="1">Multi-pass membrane protein</topology>
    </subcellularLocation>
</comment>
<keyword evidence="7" id="KW-0752">Steroid biosynthesis</keyword>
<evidence type="ECO:0000256" key="19">
    <source>
        <dbReference type="ARBA" id="ARBA00083315"/>
    </source>
</evidence>
<feature type="transmembrane region" description="Helical" evidence="21">
    <location>
        <begin position="155"/>
        <end position="174"/>
    </location>
</feature>
<evidence type="ECO:0000256" key="7">
    <source>
        <dbReference type="ARBA" id="ARBA00022955"/>
    </source>
</evidence>
<keyword evidence="9" id="KW-0560">Oxidoreductase</keyword>
<keyword evidence="22" id="KW-0675">Receptor</keyword>
<evidence type="ECO:0000256" key="8">
    <source>
        <dbReference type="ARBA" id="ARBA00022989"/>
    </source>
</evidence>
<evidence type="ECO:0000256" key="21">
    <source>
        <dbReference type="SAM" id="Phobius"/>
    </source>
</evidence>
<dbReference type="EMBL" id="CCYA01000265">
    <property type="protein sequence ID" value="CEH17785.1"/>
    <property type="molecule type" value="Genomic_DNA"/>
</dbReference>
<proteinExistence type="inferred from homology"/>
<keyword evidence="5 21" id="KW-0812">Transmembrane</keyword>
<evidence type="ECO:0000256" key="20">
    <source>
        <dbReference type="SAM" id="MobiDB-lite"/>
    </source>
</evidence>
<feature type="transmembrane region" description="Helical" evidence="21">
    <location>
        <begin position="64"/>
        <end position="83"/>
    </location>
</feature>
<protein>
    <recommendedName>
        <fullName evidence="17">Delta(14)-sterol reductase ERG24</fullName>
        <ecNumber evidence="3">1.3.1.70</ecNumber>
    </recommendedName>
    <alternativeName>
        <fullName evidence="19">C-14 sterol reductase ERG24</fullName>
    </alternativeName>
    <alternativeName>
        <fullName evidence="18">Sterol C14-reductase ERG24</fullName>
    </alternativeName>
</protein>
<keyword evidence="13" id="KW-1207">Sterol metabolism</keyword>
<dbReference type="GO" id="GO:0005789">
    <property type="term" value="C:endoplasmic reticulum membrane"/>
    <property type="evidence" value="ECO:0007669"/>
    <property type="project" value="TreeGrafter"/>
</dbReference>
<dbReference type="PANTHER" id="PTHR21257:SF52">
    <property type="entry name" value="DELTA(14)-STEROL REDUCTASE TM7SF2"/>
    <property type="match status" value="1"/>
</dbReference>
<feature type="transmembrane region" description="Helical" evidence="21">
    <location>
        <begin position="186"/>
        <end position="207"/>
    </location>
</feature>
<evidence type="ECO:0000256" key="6">
    <source>
        <dbReference type="ARBA" id="ARBA00022857"/>
    </source>
</evidence>
<keyword evidence="23" id="KW-1185">Reference proteome</keyword>